<keyword evidence="11" id="KW-1185">Reference proteome</keyword>
<dbReference type="Gene3D" id="1.20.1560.10">
    <property type="entry name" value="ABC transporter type 1, transmembrane domain"/>
    <property type="match status" value="1"/>
</dbReference>
<dbReference type="SMART" id="SM00382">
    <property type="entry name" value="AAA"/>
    <property type="match status" value="1"/>
</dbReference>
<feature type="domain" description="ABC transmembrane type-1" evidence="9">
    <location>
        <begin position="34"/>
        <end position="318"/>
    </location>
</feature>
<dbReference type="Pfam" id="PF00005">
    <property type="entry name" value="ABC_tran"/>
    <property type="match status" value="1"/>
</dbReference>
<keyword evidence="5 7" id="KW-1133">Transmembrane helix</keyword>
<comment type="caution">
    <text evidence="10">The sequence shown here is derived from an EMBL/GenBank/DDBJ whole genome shotgun (WGS) entry which is preliminary data.</text>
</comment>
<evidence type="ECO:0000256" key="6">
    <source>
        <dbReference type="ARBA" id="ARBA00023136"/>
    </source>
</evidence>
<keyword evidence="3" id="KW-0547">Nucleotide-binding</keyword>
<dbReference type="InterPro" id="IPR003439">
    <property type="entry name" value="ABC_transporter-like_ATP-bd"/>
</dbReference>
<dbReference type="GO" id="GO:0016887">
    <property type="term" value="F:ATP hydrolysis activity"/>
    <property type="evidence" value="ECO:0007669"/>
    <property type="project" value="InterPro"/>
</dbReference>
<dbReference type="InterPro" id="IPR003593">
    <property type="entry name" value="AAA+_ATPase"/>
</dbReference>
<comment type="subcellular location">
    <subcellularLocation>
        <location evidence="1">Cell membrane</location>
        <topology evidence="1">Multi-pass membrane protein</topology>
    </subcellularLocation>
</comment>
<keyword evidence="4 10" id="KW-0067">ATP-binding</keyword>
<gene>
    <name evidence="10" type="ORF">CLV70_10426</name>
</gene>
<evidence type="ECO:0000259" key="9">
    <source>
        <dbReference type="PROSITE" id="PS50929"/>
    </source>
</evidence>
<dbReference type="RefSeq" id="WP_146164012.1">
    <property type="nucleotide sequence ID" value="NZ_PVZG01000004.1"/>
</dbReference>
<dbReference type="SUPFAM" id="SSF52540">
    <property type="entry name" value="P-loop containing nucleoside triphosphate hydrolases"/>
    <property type="match status" value="1"/>
</dbReference>
<dbReference type="GO" id="GO:0005886">
    <property type="term" value="C:plasma membrane"/>
    <property type="evidence" value="ECO:0007669"/>
    <property type="project" value="UniProtKB-SubCell"/>
</dbReference>
<dbReference type="AlphaFoldDB" id="A0A2T0SAM1"/>
<dbReference type="EMBL" id="PVZG01000004">
    <property type="protein sequence ID" value="PRY30474.1"/>
    <property type="molecule type" value="Genomic_DNA"/>
</dbReference>
<dbReference type="SUPFAM" id="SSF90123">
    <property type="entry name" value="ABC transporter transmembrane region"/>
    <property type="match status" value="1"/>
</dbReference>
<organism evidence="10 11">
    <name type="scientific">Pseudosporangium ferrugineum</name>
    <dbReference type="NCBI Taxonomy" id="439699"/>
    <lineage>
        <taxon>Bacteria</taxon>
        <taxon>Bacillati</taxon>
        <taxon>Actinomycetota</taxon>
        <taxon>Actinomycetes</taxon>
        <taxon>Micromonosporales</taxon>
        <taxon>Micromonosporaceae</taxon>
        <taxon>Pseudosporangium</taxon>
    </lineage>
</organism>
<dbReference type="GO" id="GO:0034040">
    <property type="term" value="F:ATPase-coupled lipid transmembrane transporter activity"/>
    <property type="evidence" value="ECO:0007669"/>
    <property type="project" value="TreeGrafter"/>
</dbReference>
<dbReference type="InterPro" id="IPR027417">
    <property type="entry name" value="P-loop_NTPase"/>
</dbReference>
<dbReference type="InterPro" id="IPR011527">
    <property type="entry name" value="ABC1_TM_dom"/>
</dbReference>
<dbReference type="CDD" id="cd03228">
    <property type="entry name" value="ABCC_MRP_Like"/>
    <property type="match status" value="1"/>
</dbReference>
<evidence type="ECO:0000256" key="4">
    <source>
        <dbReference type="ARBA" id="ARBA00022840"/>
    </source>
</evidence>
<evidence type="ECO:0000256" key="5">
    <source>
        <dbReference type="ARBA" id="ARBA00022989"/>
    </source>
</evidence>
<dbReference type="PANTHER" id="PTHR24221">
    <property type="entry name" value="ATP-BINDING CASSETTE SUB-FAMILY B"/>
    <property type="match status" value="1"/>
</dbReference>
<dbReference type="InterPro" id="IPR039421">
    <property type="entry name" value="Type_1_exporter"/>
</dbReference>
<dbReference type="Proteomes" id="UP000239209">
    <property type="component" value="Unassembled WGS sequence"/>
</dbReference>
<dbReference type="Gene3D" id="3.40.50.300">
    <property type="entry name" value="P-loop containing nucleotide triphosphate hydrolases"/>
    <property type="match status" value="1"/>
</dbReference>
<keyword evidence="2 7" id="KW-0812">Transmembrane</keyword>
<name>A0A2T0SAM1_9ACTN</name>
<accession>A0A2T0SAM1</accession>
<evidence type="ECO:0000256" key="7">
    <source>
        <dbReference type="SAM" id="Phobius"/>
    </source>
</evidence>
<dbReference type="GO" id="GO:0005524">
    <property type="term" value="F:ATP binding"/>
    <property type="evidence" value="ECO:0007669"/>
    <property type="project" value="UniProtKB-KW"/>
</dbReference>
<dbReference type="PROSITE" id="PS50929">
    <property type="entry name" value="ABC_TM1F"/>
    <property type="match status" value="1"/>
</dbReference>
<protein>
    <submittedName>
        <fullName evidence="10">ATP-binding cassette subfamily B protein</fullName>
    </submittedName>
</protein>
<feature type="transmembrane region" description="Helical" evidence="7">
    <location>
        <begin position="173"/>
        <end position="189"/>
    </location>
</feature>
<proteinExistence type="predicted"/>
<keyword evidence="6 7" id="KW-0472">Membrane</keyword>
<evidence type="ECO:0000256" key="1">
    <source>
        <dbReference type="ARBA" id="ARBA00004651"/>
    </source>
</evidence>
<dbReference type="PROSITE" id="PS50893">
    <property type="entry name" value="ABC_TRANSPORTER_2"/>
    <property type="match status" value="1"/>
</dbReference>
<evidence type="ECO:0000259" key="8">
    <source>
        <dbReference type="PROSITE" id="PS50893"/>
    </source>
</evidence>
<dbReference type="PANTHER" id="PTHR24221:SF654">
    <property type="entry name" value="ATP-BINDING CASSETTE SUB-FAMILY B MEMBER 6"/>
    <property type="match status" value="1"/>
</dbReference>
<dbReference type="GO" id="GO:0140359">
    <property type="term" value="F:ABC-type transporter activity"/>
    <property type="evidence" value="ECO:0007669"/>
    <property type="project" value="InterPro"/>
</dbReference>
<dbReference type="InterPro" id="IPR036640">
    <property type="entry name" value="ABC1_TM_sf"/>
</dbReference>
<dbReference type="OrthoDB" id="9806127at2"/>
<evidence type="ECO:0000313" key="11">
    <source>
        <dbReference type="Proteomes" id="UP000239209"/>
    </source>
</evidence>
<evidence type="ECO:0000256" key="2">
    <source>
        <dbReference type="ARBA" id="ARBA00022692"/>
    </source>
</evidence>
<evidence type="ECO:0000256" key="3">
    <source>
        <dbReference type="ARBA" id="ARBA00022741"/>
    </source>
</evidence>
<reference evidence="10 11" key="1">
    <citation type="submission" date="2018-03" db="EMBL/GenBank/DDBJ databases">
        <title>Genomic Encyclopedia of Archaeal and Bacterial Type Strains, Phase II (KMG-II): from individual species to whole genera.</title>
        <authorList>
            <person name="Goeker M."/>
        </authorList>
    </citation>
    <scope>NUCLEOTIDE SEQUENCE [LARGE SCALE GENOMIC DNA]</scope>
    <source>
        <strain evidence="10 11">DSM 45348</strain>
    </source>
</reference>
<feature type="domain" description="ABC transporter" evidence="8">
    <location>
        <begin position="352"/>
        <end position="594"/>
    </location>
</feature>
<feature type="transmembrane region" description="Helical" evidence="7">
    <location>
        <begin position="144"/>
        <end position="167"/>
    </location>
</feature>
<feature type="transmembrane region" description="Helical" evidence="7">
    <location>
        <begin position="73"/>
        <end position="94"/>
    </location>
</feature>
<sequence>MRLISYYLGAVRRVTSTLRAAVALVARAAPRRTAAVTALQLTSAALLGAQVLIGREALAAVLDARPGGGDAVLPLAALAVTSAVAGLAAPALALQNRLLGELAQRAAYDRILDVTTAVDLHRFDDPDFADHLQRVRANAVSRPLLVTNALMQLLGAGAAIVVLSLALLALHPMLPPILLAIGLPLLLVSRRGGAAEFAFAVTQSPSARLRDHLRSVLTGREEAREVRAYELSGSFRERYGHANDRYLEDLRALVNRRHRQAALAGVLAAGATALTLVVLLALTRGPVTLADAGAAVLAVKLLSSRLEQAFTAAGTLYESSLFLADLGRFTALAPDGPAGPGRPAPADGFAVLHARGLSFRYPGAARPALDGVDLTVRRGEVIGLVGENGSGKSTLALLLAGLLPPTGGSIAWDGTDLAGLDPLTVRRHVAVLFADPIRYALSVADNIAPGTADTGAPGPRAAVARSARAAGADDLVRRLPAAYDTPLSTEYAGGTNLSDGQWQRIALARACHRDARLVILDEPATALDPRAEHELFETVRTLFAGRTVIVISHRLANVRTADRIVVLAGGRIAEQGDHDTLMAAGGPYADLFALQADGYLPAAAVHVRADEAGEGVSAPAVDDPGAGWVCRT</sequence>
<feature type="transmembrane region" description="Helical" evidence="7">
    <location>
        <begin position="261"/>
        <end position="282"/>
    </location>
</feature>
<evidence type="ECO:0000313" key="10">
    <source>
        <dbReference type="EMBL" id="PRY30474.1"/>
    </source>
</evidence>